<name>L5K4M5_PTEAL</name>
<accession>L5K4M5</accession>
<organism evidence="1 2">
    <name type="scientific">Pteropus alecto</name>
    <name type="common">Black flying fox</name>
    <dbReference type="NCBI Taxonomy" id="9402"/>
    <lineage>
        <taxon>Eukaryota</taxon>
        <taxon>Metazoa</taxon>
        <taxon>Chordata</taxon>
        <taxon>Craniata</taxon>
        <taxon>Vertebrata</taxon>
        <taxon>Euteleostomi</taxon>
        <taxon>Mammalia</taxon>
        <taxon>Eutheria</taxon>
        <taxon>Laurasiatheria</taxon>
        <taxon>Chiroptera</taxon>
        <taxon>Yinpterochiroptera</taxon>
        <taxon>Pteropodoidea</taxon>
        <taxon>Pteropodidae</taxon>
        <taxon>Pteropodinae</taxon>
        <taxon>Pteropus</taxon>
    </lineage>
</organism>
<sequence>MPRSRGRPSPAKPPPFLLVLITLQQDQEHKYLSSCLPYELQHRAPQERAISDLAILAIIIDLCAAVLREETAERLLRPCKPRFCSRENPMTVQELVLAGFSESGLEVAVGGKERPKSERED</sequence>
<evidence type="ECO:0000313" key="1">
    <source>
        <dbReference type="EMBL" id="ELK06674.1"/>
    </source>
</evidence>
<reference evidence="2" key="1">
    <citation type="journal article" date="2013" name="Science">
        <title>Comparative analysis of bat genomes provides insight into the evolution of flight and immunity.</title>
        <authorList>
            <person name="Zhang G."/>
            <person name="Cowled C."/>
            <person name="Shi Z."/>
            <person name="Huang Z."/>
            <person name="Bishop-Lilly K.A."/>
            <person name="Fang X."/>
            <person name="Wynne J.W."/>
            <person name="Xiong Z."/>
            <person name="Baker M.L."/>
            <person name="Zhao W."/>
            <person name="Tachedjian M."/>
            <person name="Zhu Y."/>
            <person name="Zhou P."/>
            <person name="Jiang X."/>
            <person name="Ng J."/>
            <person name="Yang L."/>
            <person name="Wu L."/>
            <person name="Xiao J."/>
            <person name="Feng Y."/>
            <person name="Chen Y."/>
            <person name="Sun X."/>
            <person name="Zhang Y."/>
            <person name="Marsh G.A."/>
            <person name="Crameri G."/>
            <person name="Broder C.C."/>
            <person name="Frey K.G."/>
            <person name="Wang L.F."/>
            <person name="Wang J."/>
        </authorList>
    </citation>
    <scope>NUCLEOTIDE SEQUENCE [LARGE SCALE GENOMIC DNA]</scope>
</reference>
<proteinExistence type="predicted"/>
<dbReference type="AlphaFoldDB" id="L5K4M5"/>
<evidence type="ECO:0000313" key="2">
    <source>
        <dbReference type="Proteomes" id="UP000010552"/>
    </source>
</evidence>
<dbReference type="Proteomes" id="UP000010552">
    <property type="component" value="Unassembled WGS sequence"/>
</dbReference>
<protein>
    <submittedName>
        <fullName evidence="1">Uncharacterized protein</fullName>
    </submittedName>
</protein>
<dbReference type="EMBL" id="KB031011">
    <property type="protein sequence ID" value="ELK06674.1"/>
    <property type="molecule type" value="Genomic_DNA"/>
</dbReference>
<gene>
    <name evidence="1" type="ORF">PAL_GLEAN10003694</name>
</gene>
<dbReference type="InParanoid" id="L5K4M5"/>
<keyword evidence="2" id="KW-1185">Reference proteome</keyword>